<dbReference type="EMBL" id="FOVJ01000001">
    <property type="protein sequence ID" value="SFN45475.1"/>
    <property type="molecule type" value="Genomic_DNA"/>
</dbReference>
<reference evidence="2" key="1">
    <citation type="submission" date="2016-10" db="EMBL/GenBank/DDBJ databases">
        <authorList>
            <person name="Varghese N."/>
        </authorList>
    </citation>
    <scope>NUCLEOTIDE SEQUENCE [LARGE SCALE GENOMIC DNA]</scope>
    <source>
        <strain evidence="2">Nsp8</strain>
    </source>
</reference>
<organism evidence="1 2">
    <name type="scientific">Nitrosospira briensis</name>
    <dbReference type="NCBI Taxonomy" id="35799"/>
    <lineage>
        <taxon>Bacteria</taxon>
        <taxon>Pseudomonadati</taxon>
        <taxon>Pseudomonadota</taxon>
        <taxon>Betaproteobacteria</taxon>
        <taxon>Nitrosomonadales</taxon>
        <taxon>Nitrosomonadaceae</taxon>
        <taxon>Nitrosospira</taxon>
    </lineage>
</organism>
<dbReference type="AlphaFoldDB" id="A0A1I4Z5B8"/>
<evidence type="ECO:0000313" key="1">
    <source>
        <dbReference type="EMBL" id="SFN45475.1"/>
    </source>
</evidence>
<accession>A0A1I4Z5B8</accession>
<sequence length="68" mass="8053">MKKRNHNHHEAFTSFSGPLDHGAEVFTQKMFKHSQSKTQEVWDDIKKTRQEKMVAIKSRSRKEGLNRN</sequence>
<proteinExistence type="predicted"/>
<gene>
    <name evidence="1" type="ORF">SAMN05216386_1038</name>
</gene>
<name>A0A1I4Z5B8_9PROT</name>
<dbReference type="RefSeq" id="WP_143071892.1">
    <property type="nucleotide sequence ID" value="NZ_FOVJ01000001.1"/>
</dbReference>
<dbReference type="Proteomes" id="UP000183107">
    <property type="component" value="Unassembled WGS sequence"/>
</dbReference>
<dbReference type="OrthoDB" id="8566499at2"/>
<evidence type="ECO:0000313" key="2">
    <source>
        <dbReference type="Proteomes" id="UP000183107"/>
    </source>
</evidence>
<keyword evidence="2" id="KW-1185">Reference proteome</keyword>
<protein>
    <submittedName>
        <fullName evidence="1">Uncharacterized protein</fullName>
    </submittedName>
</protein>